<organism evidence="2 3">
    <name type="scientific">Limimaricola pyoseonensis</name>
    <dbReference type="NCBI Taxonomy" id="521013"/>
    <lineage>
        <taxon>Bacteria</taxon>
        <taxon>Pseudomonadati</taxon>
        <taxon>Pseudomonadota</taxon>
        <taxon>Alphaproteobacteria</taxon>
        <taxon>Rhodobacterales</taxon>
        <taxon>Paracoccaceae</taxon>
        <taxon>Limimaricola</taxon>
    </lineage>
</organism>
<dbReference type="GO" id="GO:0009103">
    <property type="term" value="P:lipopolysaccharide biosynthetic process"/>
    <property type="evidence" value="ECO:0007669"/>
    <property type="project" value="TreeGrafter"/>
</dbReference>
<dbReference type="STRING" id="521013.SAMN04488567_0228"/>
<evidence type="ECO:0000313" key="3">
    <source>
        <dbReference type="Proteomes" id="UP000198922"/>
    </source>
</evidence>
<protein>
    <submittedName>
        <fullName evidence="2">Glycosyltransferase involved in cell wall bisynthesis</fullName>
    </submittedName>
</protein>
<evidence type="ECO:0000256" key="1">
    <source>
        <dbReference type="ARBA" id="ARBA00022679"/>
    </source>
</evidence>
<dbReference type="GO" id="GO:0016757">
    <property type="term" value="F:glycosyltransferase activity"/>
    <property type="evidence" value="ECO:0007669"/>
    <property type="project" value="InterPro"/>
</dbReference>
<dbReference type="Gene3D" id="3.40.50.2000">
    <property type="entry name" value="Glycogen Phosphorylase B"/>
    <property type="match status" value="2"/>
</dbReference>
<name>A0A1G7KJW3_9RHOB</name>
<dbReference type="EMBL" id="FNAT01000012">
    <property type="protein sequence ID" value="SDF37435.1"/>
    <property type="molecule type" value="Genomic_DNA"/>
</dbReference>
<evidence type="ECO:0000313" key="2">
    <source>
        <dbReference type="EMBL" id="SDF37435.1"/>
    </source>
</evidence>
<reference evidence="3" key="1">
    <citation type="submission" date="2016-10" db="EMBL/GenBank/DDBJ databases">
        <authorList>
            <person name="Varghese N."/>
            <person name="Submissions S."/>
        </authorList>
    </citation>
    <scope>NUCLEOTIDE SEQUENCE [LARGE SCALE GENOMIC DNA]</scope>
    <source>
        <strain evidence="3">DSM 21424</strain>
    </source>
</reference>
<dbReference type="PANTHER" id="PTHR46401:SF2">
    <property type="entry name" value="GLYCOSYLTRANSFERASE WBBK-RELATED"/>
    <property type="match status" value="1"/>
</dbReference>
<dbReference type="Pfam" id="PF13692">
    <property type="entry name" value="Glyco_trans_1_4"/>
    <property type="match status" value="2"/>
</dbReference>
<keyword evidence="1 2" id="KW-0808">Transferase</keyword>
<dbReference type="RefSeq" id="WP_165612661.1">
    <property type="nucleotide sequence ID" value="NZ_FNAT01000012.1"/>
</dbReference>
<dbReference type="PANTHER" id="PTHR46401">
    <property type="entry name" value="GLYCOSYLTRANSFERASE WBBK-RELATED"/>
    <property type="match status" value="1"/>
</dbReference>
<dbReference type="Proteomes" id="UP000198922">
    <property type="component" value="Unassembled WGS sequence"/>
</dbReference>
<sequence length="1086" mass="116048">MTPQPPFDRPVRLLTHGAEDTTQGGPSVRVPRTAQALRDAGVAATAAHLTPDQPIARIPEDVVHLFNVWPPENALRMLRRLRRAGKRIVFSPIYLDFSEMPLWADAPDPAARGAMRRYLQGRGRLHEITPGYHAMLREMIALADHVVFLSARERAGLEEIGARVPDARASLLRNPVDAALWQGGEPELFRATWLQDRPGPRDYVLCIARIEERKNQLRLARAMRDLPARLVLMGHAGSSAYAAQLRAEGGPDLVMTGRVPHGGEMMRSALAGARAFALPSWAEGASLAALEAAAAGTDLVLSDRSSEREYFGDLARYCDPGDEGSIRAALAETLAADASRGPELARMVAREHGWAAHAEATARAYATAAAADPLPAPCQPTPRAAPKLVLDVTGLDRAGPESPQPALVAAFLRSPEPPRLVAWHPAHRRFAEMPAAFASPAQAARHLAQAGRDGAPEPARLDPDETLLVTGEAWQESDAYLRDLEDLKTRSGAGLAAVVPDLAAHARPALFPAEHAAALRPRAHRLFACLDHLAVLSPHCARDAALVEADRAGAPLDVTVLSGMAERETEPAPPRPAAPASAIAERLAKRRFVLVDGPVAARRNLHLLQRVWSRFANEDRHPDLHLVLPGRLSDPDLARQIAGDPRLAGRVHLLDGTTPADRDWLYENCLFSLCPALDEGWDWPVTESLRRGTPHLASDIPAFRDGAAAAEERLDPDDIPGWAERISQLAERAARPGDLREGLRPGQRRDWDGHARTLCDVLAAPRPIATHRPLAPGLTAAAGPAAPPLRLGFKSGWHPASGEMRWMAAPQAGLRIGTAPAEGAARLLLLKLAPPPWLDRRQRLRLRLGDTVLHDAPAGPEDFPRELLLGVPEAGPDGALDLALDFPVAPAPASGTPEAATPPGVLGLALVSATLLDPDISNPLSHLDQPGLWSEGAQGLEIDFAIESHRAAIAAGLAHAAPWGVGTTRDRVALRLPLLPGCPAGRLEIGLRPVATAERPSGAVIRWNGRHLAEQAWSDDQPRRLVLPLGEADLAGLAPAVLEIALTSLMTPADLGLGACDTLAGLALTDIAFIPGDADGKQEPAA</sequence>
<dbReference type="AlphaFoldDB" id="A0A1G7KJW3"/>
<keyword evidence="3" id="KW-1185">Reference proteome</keyword>
<dbReference type="SUPFAM" id="SSF53756">
    <property type="entry name" value="UDP-Glycosyltransferase/glycogen phosphorylase"/>
    <property type="match status" value="2"/>
</dbReference>
<proteinExistence type="predicted"/>
<accession>A0A1G7KJW3</accession>
<gene>
    <name evidence="2" type="ORF">SAMN04488567_0228</name>
</gene>